<protein>
    <recommendedName>
        <fullName evidence="8">Long form D7 salivary protein</fullName>
    </recommendedName>
</protein>
<name>A0ABD1CIL9_CULPP</name>
<dbReference type="GO" id="GO:0005576">
    <property type="term" value="C:extracellular region"/>
    <property type="evidence" value="ECO:0007669"/>
    <property type="project" value="UniProtKB-SubCell"/>
</dbReference>
<dbReference type="PANTHER" id="PTHR11857">
    <property type="entry name" value="ODORANT BINDING PROTEIN-RELATED"/>
    <property type="match status" value="1"/>
</dbReference>
<organism evidence="6 7">
    <name type="scientific">Culex pipiens pipiens</name>
    <name type="common">Northern house mosquito</name>
    <dbReference type="NCBI Taxonomy" id="38569"/>
    <lineage>
        <taxon>Eukaryota</taxon>
        <taxon>Metazoa</taxon>
        <taxon>Ecdysozoa</taxon>
        <taxon>Arthropoda</taxon>
        <taxon>Hexapoda</taxon>
        <taxon>Insecta</taxon>
        <taxon>Pterygota</taxon>
        <taxon>Neoptera</taxon>
        <taxon>Endopterygota</taxon>
        <taxon>Diptera</taxon>
        <taxon>Nematocera</taxon>
        <taxon>Culicoidea</taxon>
        <taxon>Culicidae</taxon>
        <taxon>Culicinae</taxon>
        <taxon>Culicini</taxon>
        <taxon>Culex</taxon>
        <taxon>Culex</taxon>
    </lineage>
</organism>
<evidence type="ECO:0000256" key="2">
    <source>
        <dbReference type="ARBA" id="ARBA00008098"/>
    </source>
</evidence>
<keyword evidence="4 5" id="KW-0732">Signal</keyword>
<dbReference type="SMART" id="SM00708">
    <property type="entry name" value="PhBP"/>
    <property type="match status" value="2"/>
</dbReference>
<evidence type="ECO:0000256" key="3">
    <source>
        <dbReference type="ARBA" id="ARBA00022525"/>
    </source>
</evidence>
<keyword evidence="3" id="KW-0964">Secreted</keyword>
<dbReference type="InterPro" id="IPR006170">
    <property type="entry name" value="PBP/GOBP"/>
</dbReference>
<evidence type="ECO:0000256" key="5">
    <source>
        <dbReference type="SAM" id="SignalP"/>
    </source>
</evidence>
<evidence type="ECO:0008006" key="8">
    <source>
        <dbReference type="Google" id="ProtNLM"/>
    </source>
</evidence>
<comment type="similarity">
    <text evidence="2">Belongs to the PBP/GOBP family.</text>
</comment>
<feature type="chain" id="PRO_5044876608" description="Long form D7 salivary protein" evidence="5">
    <location>
        <begin position="22"/>
        <end position="531"/>
    </location>
</feature>
<sequence length="531" mass="61318">MNFVGISSFIVVALFVGGNAAWKPFSPEETLFTYTRCMEDNAGGDLALAKKWMDWKLDPGQKSACYAKCVLLGLELFDESSKTFKGDNILEQYKKYKSYTSQDEAGVKQFQQAVQALGTIDSSDCVKVLQKYAPVHAKFTDVQRNVYFGKKEITDKIYNADSTVKKRDETMFRFCERINFKDGSKELCTLRKTGITTNNNHLDCLFRGLRYLDRNGKINPAEIKRDLHFINVKDKDAAVDNALNNCKVKEASKATDYNDCLWKDPALKDIMMPVFDYREVRSESYRYFVENTEPYNVAKVKEKVQKYDKDAGSWQPLTPEETLFTYTRCMEDYAAGDLELAKKWMIWQVEEDPKTACYVKCVVMGLGLFDNSSKTFKGDHILEQYHKYKQYTSQDEAGVKEFQKAVQDLEIVRSSNCLTILKMYSPVHEKFTDVEQNVFFVKRDFHKINVTDKDAAVDNALNNCKVKEATKATDYNDCLWKDPNLKDLMMPVFDYREVRSESYLHYILSPEPYDVAKVKEKVKKYDKDAGC</sequence>
<proteinExistence type="inferred from homology"/>
<evidence type="ECO:0000313" key="7">
    <source>
        <dbReference type="Proteomes" id="UP001562425"/>
    </source>
</evidence>
<dbReference type="EMBL" id="JBEHCU010011815">
    <property type="protein sequence ID" value="KAL1376251.1"/>
    <property type="molecule type" value="Genomic_DNA"/>
</dbReference>
<evidence type="ECO:0000256" key="4">
    <source>
        <dbReference type="ARBA" id="ARBA00022729"/>
    </source>
</evidence>
<dbReference type="PANTHER" id="PTHR11857:SF43">
    <property type="entry name" value="GEO07291P1-RELATED"/>
    <property type="match status" value="1"/>
</dbReference>
<evidence type="ECO:0000313" key="6">
    <source>
        <dbReference type="EMBL" id="KAL1376251.1"/>
    </source>
</evidence>
<dbReference type="Proteomes" id="UP001562425">
    <property type="component" value="Unassembled WGS sequence"/>
</dbReference>
<dbReference type="Gene3D" id="1.10.238.20">
    <property type="entry name" value="Pheromone/general odorant binding protein domain"/>
    <property type="match status" value="3"/>
</dbReference>
<keyword evidence="7" id="KW-1185">Reference proteome</keyword>
<dbReference type="CDD" id="cd23992">
    <property type="entry name" value="PBP_GOBP"/>
    <property type="match status" value="1"/>
</dbReference>
<gene>
    <name evidence="6" type="ORF">pipiens_001577</name>
</gene>
<accession>A0ABD1CIL9</accession>
<comment type="subcellular location">
    <subcellularLocation>
        <location evidence="1">Secreted</location>
    </subcellularLocation>
</comment>
<feature type="signal peptide" evidence="5">
    <location>
        <begin position="1"/>
        <end position="21"/>
    </location>
</feature>
<dbReference type="AlphaFoldDB" id="A0ABD1CIL9"/>
<dbReference type="Pfam" id="PF01395">
    <property type="entry name" value="PBP_GOBP"/>
    <property type="match status" value="1"/>
</dbReference>
<reference evidence="6 7" key="1">
    <citation type="submission" date="2024-05" db="EMBL/GenBank/DDBJ databases">
        <title>Culex pipiens pipiens assembly and annotation.</title>
        <authorList>
            <person name="Alout H."/>
            <person name="Durand T."/>
        </authorList>
    </citation>
    <scope>NUCLEOTIDE SEQUENCE [LARGE SCALE GENOMIC DNA]</scope>
    <source>
        <strain evidence="6">HA-2024</strain>
        <tissue evidence="6">Whole body</tissue>
    </source>
</reference>
<dbReference type="SUPFAM" id="SSF47565">
    <property type="entry name" value="Insect pheromone/odorant-binding proteins"/>
    <property type="match status" value="3"/>
</dbReference>
<dbReference type="InterPro" id="IPR036728">
    <property type="entry name" value="PBP_GOBP_sf"/>
</dbReference>
<evidence type="ECO:0000256" key="1">
    <source>
        <dbReference type="ARBA" id="ARBA00004613"/>
    </source>
</evidence>
<comment type="caution">
    <text evidence="6">The sequence shown here is derived from an EMBL/GenBank/DDBJ whole genome shotgun (WGS) entry which is preliminary data.</text>
</comment>